<dbReference type="InterPro" id="IPR045828">
    <property type="entry name" value="PKD_Bacteroidetes"/>
</dbReference>
<dbReference type="PROSITE" id="PS50835">
    <property type="entry name" value="IG_LIKE"/>
    <property type="match status" value="1"/>
</dbReference>
<dbReference type="Pfam" id="PF18911">
    <property type="entry name" value="PKD_4"/>
    <property type="match status" value="4"/>
</dbReference>
<organism evidence="3 4">
    <name type="scientific">Flavobacterium restrictum</name>
    <dbReference type="NCBI Taxonomy" id="2594428"/>
    <lineage>
        <taxon>Bacteria</taxon>
        <taxon>Pseudomonadati</taxon>
        <taxon>Bacteroidota</taxon>
        <taxon>Flavobacteriia</taxon>
        <taxon>Flavobacteriales</taxon>
        <taxon>Flavobacteriaceae</taxon>
        <taxon>Flavobacterium</taxon>
    </lineage>
</organism>
<evidence type="ECO:0000313" key="4">
    <source>
        <dbReference type="Proteomes" id="UP000316371"/>
    </source>
</evidence>
<accession>A0A553DZU3</accession>
<dbReference type="OrthoDB" id="7794186at2"/>
<name>A0A553DZU3_9FLAO</name>
<dbReference type="InterPro" id="IPR035986">
    <property type="entry name" value="PKD_dom_sf"/>
</dbReference>
<feature type="domain" description="PKD" evidence="1">
    <location>
        <begin position="444"/>
        <end position="532"/>
    </location>
</feature>
<dbReference type="Pfam" id="PF13585">
    <property type="entry name" value="CHU_C"/>
    <property type="match status" value="1"/>
</dbReference>
<feature type="domain" description="PKD" evidence="1">
    <location>
        <begin position="673"/>
        <end position="715"/>
    </location>
</feature>
<dbReference type="EMBL" id="VJZT01000011">
    <property type="protein sequence ID" value="TRX38309.1"/>
    <property type="molecule type" value="Genomic_DNA"/>
</dbReference>
<keyword evidence="4" id="KW-1185">Reference proteome</keyword>
<dbReference type="Pfam" id="PF19406">
    <property type="entry name" value="PKD_5"/>
    <property type="match status" value="1"/>
</dbReference>
<sequence>MKKMYIILSLLTVIQFGFALNVKNVLPINENIISKSVLATPTASISGSTSVCQGAASPQITFTGAGGTAPYTFTYNVTGVPTNQTITTSSGDSVTIPAPTNAAGSFVYTLVSVKDSSNPLQTQNQTGTATVTVNAPPTVDFTFTNENTCSGTVVQFTSNTLGAGYSYEWDFGDGTSSSSQNPSHVFEALGCSISTLSVKLTITDSNGCSSSIRKNIIVKQKPDIGFEDVNATSSDNQFSNCERDALSNQAYTIKVGNISKSSSCITSYSINWGDNSVENSVVFPISHTYNSLGVYNMVISATASYSSYECITSKTYVVKNISNPAAGILSPGSTANMCIPTDIIQYTIGNWGQNSPGTTYSVDYGDGLPILYLSQDEMVKTVYYKVSNPSLSTNYPVPYSYTTNSCPKEKFTIKLVVTNACKSTEAQVDGGNTISKTVADFTAPKNYCSTSPVTFINNSTLGYVNSSCKKEAKFLWNFGDPVSGTSNTINSGFVDNNPNVSHTFSGPGVYIVTLTAQNSCGKTTKTQQICIEPSLTKPTITLTPANASNCAPLKINASTPNVVSNCITPIQYLWTVTHTDLDCDVLATDPTYLNSTTSASQNPVFNFATPGTYSIQLKMTNSCGVVESLVQTLIVKKPPVVSVNSITDLCAGNSGTTTISPTANVKNCGFATSELIYNWSFPDGTPATSSQVSPQVTYTTGGSKTVSLFISTTNGCANSVISNQNFVIGTAPNLNTLSPVTQVICSGSTTTALPLTAQSGTTFSWSATTVPAGVNVNPLSGTTNLIPALTMTNSNSQPKTVILTINSTLNGCSSTNTYNVTVNPAPSITQPTGSLICLGGIITPLSVSISPTPTSGTATYKWYFNKNGDTNIATSTLVNTSTIDGNYTPLSTLETVYYFCEVTFSSVGSCQNLKSNAASVIVNRVVSISTQPLATQSLCVGGTIPTPLSVIPTGGTGTASYQWYSNTTNLNTGGTLIPSATNAIFTPTVFATIGSYYYYATVSFSGNGCGSIASNTAEIMVVSNPIVTVQPLVSQTLCQGATPTNLTVVATGRIGTYSYQWFSSVSNSNSGGILISGANNVVFTPPTDGVGTLYYYCVITQPGVGCDVTSATAKVTVNISPAFTTTLSSSPICLGQTPSPLTIVTNSDSLSPNYQWYSNATNLNSGGTQLSGANNATFNPPATPSGTMYYYCQVTFSSMVGSCSIITSSPAEVIINPNPVISNKTTLICSGNSFAISPDNLSGDLVPVGTTYTWSNPTISPAGSITGASAQNIQQSNISQNLINTTTNPAIVTYTVSPLSGVCKGIPFAVIVTINPAISPNVTPTNCTCFGVHTGAIQTNITGGIPPYIISWTSSNGFTSSAPNITNLYPGDYTLSITDQGGCPINETFTIKEPAEIIITTDLEKDITCFNAANGEIKITLSGGTLNYKINWTKNGIPYATSEYLSNLSPGTYVVTVSDANNCSLKTATFTITEPPVLAVSLLNKTNILCFGQATGVIDVDVTGGTFPYTYSWTNSNGFSSFNEDLTNVLAGTYTVLVTDNLGCAKTISITLTQPTEIKITATTTPIICYGGNDASISLTIAGGISPYNIAWSNLGTGTFQNNLSAGDYTITVTDNNNCLQTLKVNIPEAPIFTVNPVVKNISCFGLNNGSINLNFVGGIAPIKLTWSDGSTAGTTRNNLKPGTYTVTIIDSKPCTIVRTFTILEPQALVLSANLTNALDCNNANTGAINLLVSGGSAPFTYAWSNGATTEDLVNIPAGNYLVTVTDVNGCSKQAQYSINRPPPIVTSVVTKTDFDCDTKSVKQTFVAQVSGGVPPYKLNWSSGIVSGINNELMNTTQNGTVILYVTDALNCPDSYSFTVAIPKLGVPSFETNSYAYLTYGTYSISDPIQFTNTSSETYVSIAWDFGDGSVSNEENPLHTFVKEGNYLVTQTVTYAYGCVYKKTLTLKLNKGYQLMVPNGFTPNLDGINETFKPVFMGITSIEIAIYDTWGELVYSEKGATLKGWDGTIKSKESENGNYYYKIKATTFYGTILTENGPFTLIK</sequence>
<dbReference type="InterPro" id="IPR026341">
    <property type="entry name" value="T9SS_type_B"/>
</dbReference>
<feature type="domain" description="PKD" evidence="1">
    <location>
        <begin position="137"/>
        <end position="198"/>
    </location>
</feature>
<dbReference type="PROSITE" id="PS50093">
    <property type="entry name" value="PKD"/>
    <property type="match status" value="4"/>
</dbReference>
<evidence type="ECO:0000259" key="2">
    <source>
        <dbReference type="PROSITE" id="PS50835"/>
    </source>
</evidence>
<dbReference type="InterPro" id="IPR007110">
    <property type="entry name" value="Ig-like_dom"/>
</dbReference>
<dbReference type="InterPro" id="IPR022409">
    <property type="entry name" value="PKD/Chitinase_dom"/>
</dbReference>
<dbReference type="Pfam" id="PF13573">
    <property type="entry name" value="SprB"/>
    <property type="match status" value="6"/>
</dbReference>
<dbReference type="Gene3D" id="2.60.40.740">
    <property type="match status" value="2"/>
</dbReference>
<proteinExistence type="predicted"/>
<dbReference type="SMART" id="SM00089">
    <property type="entry name" value="PKD"/>
    <property type="match status" value="5"/>
</dbReference>
<dbReference type="SUPFAM" id="SSF49299">
    <property type="entry name" value="PKD domain"/>
    <property type="match status" value="6"/>
</dbReference>
<evidence type="ECO:0000313" key="3">
    <source>
        <dbReference type="EMBL" id="TRX38309.1"/>
    </source>
</evidence>
<dbReference type="InterPro" id="IPR025667">
    <property type="entry name" value="SprB_repeat"/>
</dbReference>
<feature type="domain" description="Ig-like" evidence="2">
    <location>
        <begin position="1025"/>
        <end position="1116"/>
    </location>
</feature>
<dbReference type="NCBIfam" id="TIGR04131">
    <property type="entry name" value="Bac_Flav_CTERM"/>
    <property type="match status" value="1"/>
</dbReference>
<protein>
    <submittedName>
        <fullName evidence="3">PKD domain-containing protein</fullName>
    </submittedName>
</protein>
<dbReference type="CDD" id="cd00146">
    <property type="entry name" value="PKD"/>
    <property type="match status" value="3"/>
</dbReference>
<comment type="caution">
    <text evidence="3">The sequence shown here is derived from an EMBL/GenBank/DDBJ whole genome shotgun (WGS) entry which is preliminary data.</text>
</comment>
<dbReference type="Proteomes" id="UP000316371">
    <property type="component" value="Unassembled WGS sequence"/>
</dbReference>
<gene>
    <name evidence="3" type="ORF">FNW21_11100</name>
</gene>
<dbReference type="RefSeq" id="WP_144256815.1">
    <property type="nucleotide sequence ID" value="NZ_VJZT01000011.1"/>
</dbReference>
<dbReference type="Gene3D" id="2.60.40.10">
    <property type="entry name" value="Immunoglobulins"/>
    <property type="match status" value="7"/>
</dbReference>
<evidence type="ECO:0000259" key="1">
    <source>
        <dbReference type="PROSITE" id="PS50093"/>
    </source>
</evidence>
<reference evidence="3 4" key="1">
    <citation type="submission" date="2019-07" db="EMBL/GenBank/DDBJ databases">
        <title>Novel species of Flavobacterium.</title>
        <authorList>
            <person name="Liu Q."/>
            <person name="Xin Y.-H."/>
        </authorList>
    </citation>
    <scope>NUCLEOTIDE SEQUENCE [LARGE SCALE GENOMIC DNA]</scope>
    <source>
        <strain evidence="3 4">LB1R34</strain>
    </source>
</reference>
<feature type="domain" description="PKD" evidence="1">
    <location>
        <begin position="1889"/>
        <end position="1938"/>
    </location>
</feature>
<dbReference type="InterPro" id="IPR013783">
    <property type="entry name" value="Ig-like_fold"/>
</dbReference>
<dbReference type="InterPro" id="IPR000601">
    <property type="entry name" value="PKD_dom"/>
</dbReference>